<proteinExistence type="predicted"/>
<evidence type="ECO:0000313" key="4">
    <source>
        <dbReference type="Proteomes" id="UP000019478"/>
    </source>
</evidence>
<evidence type="ECO:0000256" key="1">
    <source>
        <dbReference type="SAM" id="MobiDB-lite"/>
    </source>
</evidence>
<reference evidence="3 4" key="1">
    <citation type="submission" date="2013-03" db="EMBL/GenBank/DDBJ databases">
        <title>The Genome Sequence of Capronia epimyces CBS 606.96.</title>
        <authorList>
            <consortium name="The Broad Institute Genomics Platform"/>
            <person name="Cuomo C."/>
            <person name="de Hoog S."/>
            <person name="Gorbushina A."/>
            <person name="Walker B."/>
            <person name="Young S.K."/>
            <person name="Zeng Q."/>
            <person name="Gargeya S."/>
            <person name="Fitzgerald M."/>
            <person name="Haas B."/>
            <person name="Abouelleil A."/>
            <person name="Allen A.W."/>
            <person name="Alvarado L."/>
            <person name="Arachchi H.M."/>
            <person name="Berlin A.M."/>
            <person name="Chapman S.B."/>
            <person name="Gainer-Dewar J."/>
            <person name="Goldberg J."/>
            <person name="Griggs A."/>
            <person name="Gujja S."/>
            <person name="Hansen M."/>
            <person name="Howarth C."/>
            <person name="Imamovic A."/>
            <person name="Ireland A."/>
            <person name="Larimer J."/>
            <person name="McCowan C."/>
            <person name="Murphy C."/>
            <person name="Pearson M."/>
            <person name="Poon T.W."/>
            <person name="Priest M."/>
            <person name="Roberts A."/>
            <person name="Saif S."/>
            <person name="Shea T."/>
            <person name="Sisk P."/>
            <person name="Sykes S."/>
            <person name="Wortman J."/>
            <person name="Nusbaum C."/>
            <person name="Birren B."/>
        </authorList>
    </citation>
    <scope>NUCLEOTIDE SEQUENCE [LARGE SCALE GENOMIC DNA]</scope>
    <source>
        <strain evidence="3 4">CBS 606.96</strain>
    </source>
</reference>
<protein>
    <recommendedName>
        <fullName evidence="2">DUF7896 domain-containing protein</fullName>
    </recommendedName>
</protein>
<dbReference type="PANTHER" id="PTHR42031:SF1">
    <property type="entry name" value="KEY LIME PATHOGENICITY PROTEIN"/>
    <property type="match status" value="1"/>
</dbReference>
<feature type="domain" description="DUF7896" evidence="2">
    <location>
        <begin position="448"/>
        <end position="527"/>
    </location>
</feature>
<feature type="region of interest" description="Disordered" evidence="1">
    <location>
        <begin position="307"/>
        <end position="388"/>
    </location>
</feature>
<dbReference type="AlphaFoldDB" id="W9Y451"/>
<sequence length="620" mass="67510">MDSGALLEVLRSCRAVYHQDHQHLSAAEREKGWCQYWDSISNALKYPPSTHDFGISIPQKRTASRAMVVGMEPASKRTDPASLASSAPSAPILERHISAPVGSAPTRHQPGRPSVYSSASVPTSTTIGPMPIPRRQNGQRRTSAAASYPHRYNGPNLNFIQEVQDMSPSDFLARSSEDYHPATVMSLTPPSTQERGELLTSHIAQLITPYASAIESPGAYTPMTATSDSSLMAGSTVMSEPMTRTNTNDVLCEGFGMFRMDSVSMSKVPKASDMLASTCPTVPDVDQAHFFSFSSVGTDSGYNNVSHLSFHDDDLQSSSPSSSEMKNSPSAGSNASSVSVSSASHLPTRGLAQQEGPRTTNKVSRPLAPKMERSRNASSSGLELPEPKLVAIQAEDGTVKHKAEITRTVRQQPPRKTTFCEFCNDQPQGFHGDHELRRHIERHHSQVRRVWICKDVSPDGNFLSNCKACRNGKTYGANYNAAAHLRRAHFNPCKNRRGGRGKKSEHRGGMGGGNHPSMEVLKNWMYEELELNVNGRVVVQNLPTETTTFSSAAVDEFANSNPDDMDTSDFDFNGNMSQPGMSMAGLAPDSLYFANTGMRANTYLGSPRPLNVGYDAAFPY</sequence>
<evidence type="ECO:0000313" key="3">
    <source>
        <dbReference type="EMBL" id="EXJ77244.1"/>
    </source>
</evidence>
<feature type="compositionally biased region" description="Low complexity" evidence="1">
    <location>
        <begin position="317"/>
        <end position="344"/>
    </location>
</feature>
<dbReference type="RefSeq" id="XP_007738682.1">
    <property type="nucleotide sequence ID" value="XM_007740492.1"/>
</dbReference>
<dbReference type="EMBL" id="AMGY01000011">
    <property type="protein sequence ID" value="EXJ77244.1"/>
    <property type="molecule type" value="Genomic_DNA"/>
</dbReference>
<feature type="region of interest" description="Disordered" evidence="1">
    <location>
        <begin position="101"/>
        <end position="145"/>
    </location>
</feature>
<dbReference type="Pfam" id="PF25438">
    <property type="entry name" value="DUF7896"/>
    <property type="match status" value="1"/>
</dbReference>
<dbReference type="STRING" id="1182542.W9Y451"/>
<keyword evidence="4" id="KW-1185">Reference proteome</keyword>
<feature type="region of interest" description="Disordered" evidence="1">
    <location>
        <begin position="491"/>
        <end position="516"/>
    </location>
</feature>
<dbReference type="OrthoDB" id="5377599at2759"/>
<dbReference type="eggNOG" id="ENOG502SNJU">
    <property type="taxonomic scope" value="Eukaryota"/>
</dbReference>
<dbReference type="InterPro" id="IPR057218">
    <property type="entry name" value="DUF7896"/>
</dbReference>
<dbReference type="GeneID" id="19174482"/>
<dbReference type="PANTHER" id="PTHR42031">
    <property type="entry name" value="KEY LIME PATHOGENICITY PROTEIN"/>
    <property type="match status" value="1"/>
</dbReference>
<name>W9Y451_9EURO</name>
<accession>W9Y451</accession>
<feature type="compositionally biased region" description="Basic residues" evidence="1">
    <location>
        <begin position="491"/>
        <end position="505"/>
    </location>
</feature>
<feature type="compositionally biased region" description="Polar residues" evidence="1">
    <location>
        <begin position="115"/>
        <end position="127"/>
    </location>
</feature>
<comment type="caution">
    <text evidence="3">The sequence shown here is derived from an EMBL/GenBank/DDBJ whole genome shotgun (WGS) entry which is preliminary data.</text>
</comment>
<dbReference type="HOGENOM" id="CLU_474090_0_0_1"/>
<evidence type="ECO:0000259" key="2">
    <source>
        <dbReference type="Pfam" id="PF25438"/>
    </source>
</evidence>
<gene>
    <name evidence="3" type="ORF">A1O3_10402</name>
</gene>
<organism evidence="3 4">
    <name type="scientific">Capronia epimyces CBS 606.96</name>
    <dbReference type="NCBI Taxonomy" id="1182542"/>
    <lineage>
        <taxon>Eukaryota</taxon>
        <taxon>Fungi</taxon>
        <taxon>Dikarya</taxon>
        <taxon>Ascomycota</taxon>
        <taxon>Pezizomycotina</taxon>
        <taxon>Eurotiomycetes</taxon>
        <taxon>Chaetothyriomycetidae</taxon>
        <taxon>Chaetothyriales</taxon>
        <taxon>Herpotrichiellaceae</taxon>
        <taxon>Capronia</taxon>
    </lineage>
</organism>
<dbReference type="Proteomes" id="UP000019478">
    <property type="component" value="Unassembled WGS sequence"/>
</dbReference>